<organism evidence="3 4">
    <name type="scientific">Streptomyces violascens</name>
    <dbReference type="NCBI Taxonomy" id="67381"/>
    <lineage>
        <taxon>Bacteria</taxon>
        <taxon>Bacillati</taxon>
        <taxon>Actinomycetota</taxon>
        <taxon>Actinomycetes</taxon>
        <taxon>Kitasatosporales</taxon>
        <taxon>Streptomycetaceae</taxon>
        <taxon>Streptomyces</taxon>
    </lineage>
</organism>
<dbReference type="RefSeq" id="WP_226598984.1">
    <property type="nucleotide sequence ID" value="NZ_BMUA01000014.1"/>
</dbReference>
<dbReference type="SUPFAM" id="SSF46894">
    <property type="entry name" value="C-terminal effector domain of the bipartite response regulators"/>
    <property type="match status" value="1"/>
</dbReference>
<accession>A0ABQ3QQ73</accession>
<dbReference type="Pfam" id="PF00196">
    <property type="entry name" value="GerE"/>
    <property type="match status" value="1"/>
</dbReference>
<dbReference type="InterPro" id="IPR036388">
    <property type="entry name" value="WH-like_DNA-bd_sf"/>
</dbReference>
<dbReference type="InterPro" id="IPR000792">
    <property type="entry name" value="Tscrpt_reg_LuxR_C"/>
</dbReference>
<gene>
    <name evidence="3" type="ORF">Sviol_38250</name>
</gene>
<evidence type="ECO:0000313" key="4">
    <source>
        <dbReference type="Proteomes" id="UP001050808"/>
    </source>
</evidence>
<comment type="caution">
    <text evidence="3">The sequence shown here is derived from an EMBL/GenBank/DDBJ whole genome shotgun (WGS) entry which is preliminary data.</text>
</comment>
<evidence type="ECO:0000313" key="3">
    <source>
        <dbReference type="EMBL" id="GHI39417.1"/>
    </source>
</evidence>
<protein>
    <recommendedName>
        <fullName evidence="2">HTH luxR-type domain-containing protein</fullName>
    </recommendedName>
</protein>
<keyword evidence="4" id="KW-1185">Reference proteome</keyword>
<dbReference type="Gene3D" id="1.10.10.10">
    <property type="entry name" value="Winged helix-like DNA-binding domain superfamily/Winged helix DNA-binding domain"/>
    <property type="match status" value="1"/>
</dbReference>
<dbReference type="SMART" id="SM00421">
    <property type="entry name" value="HTH_LUXR"/>
    <property type="match status" value="1"/>
</dbReference>
<evidence type="ECO:0000259" key="2">
    <source>
        <dbReference type="SMART" id="SM00421"/>
    </source>
</evidence>
<dbReference type="InterPro" id="IPR016032">
    <property type="entry name" value="Sig_transdc_resp-reg_C-effctor"/>
</dbReference>
<dbReference type="EMBL" id="BNDY01000012">
    <property type="protein sequence ID" value="GHI39417.1"/>
    <property type="molecule type" value="Genomic_DNA"/>
</dbReference>
<dbReference type="Proteomes" id="UP001050808">
    <property type="component" value="Unassembled WGS sequence"/>
</dbReference>
<feature type="region of interest" description="Disordered" evidence="1">
    <location>
        <begin position="1"/>
        <end position="47"/>
    </location>
</feature>
<proteinExistence type="predicted"/>
<reference evidence="3" key="1">
    <citation type="submission" date="2024-05" db="EMBL/GenBank/DDBJ databases">
        <title>Whole genome shotgun sequence of Streptomyces violascens NBRC 12920.</title>
        <authorList>
            <person name="Komaki H."/>
            <person name="Tamura T."/>
        </authorList>
    </citation>
    <scope>NUCLEOTIDE SEQUENCE</scope>
    <source>
        <strain evidence="3">NBRC 12920</strain>
    </source>
</reference>
<name>A0ABQ3QQ73_9ACTN</name>
<evidence type="ECO:0000256" key="1">
    <source>
        <dbReference type="SAM" id="MobiDB-lite"/>
    </source>
</evidence>
<feature type="domain" description="HTH luxR-type" evidence="2">
    <location>
        <begin position="48"/>
        <end position="106"/>
    </location>
</feature>
<sequence>MQRNGHARTGLPAPRPTAHADRGFDAAPETRLSPGRAGRGITEYQARPPLLTEETRHAVLGLMVAGHTDAAIAKRLGMSTRTVSTHIKKPSELFNSHSRAQLAYLLAQSGILEDIPA</sequence>